<dbReference type="InterPro" id="IPR001811">
    <property type="entry name" value="Chemokine_IL8-like_dom"/>
</dbReference>
<keyword evidence="3" id="KW-0732">Signal</keyword>
<feature type="chain" id="PRO_5041861462" evidence="3">
    <location>
        <begin position="27"/>
        <end position="146"/>
    </location>
</feature>
<dbReference type="Pfam" id="PF00048">
    <property type="entry name" value="IL8"/>
    <property type="match status" value="1"/>
</dbReference>
<keyword evidence="7" id="KW-1185">Reference proteome</keyword>
<reference evidence="6" key="2">
    <citation type="submission" date="2023-07" db="EMBL/GenBank/DDBJ databases">
        <title>Chromosome-level Genome Assembly of Striped Snakehead (Channa striata).</title>
        <authorList>
            <person name="Liu H."/>
        </authorList>
    </citation>
    <scope>NUCLEOTIDE SEQUENCE</scope>
    <source>
        <strain evidence="6">Gz</strain>
        <tissue evidence="6">Muscle</tissue>
    </source>
</reference>
<protein>
    <submittedName>
        <fullName evidence="5">Chemokine 1</fullName>
    </submittedName>
</protein>
<dbReference type="GO" id="GO:0008009">
    <property type="term" value="F:chemokine activity"/>
    <property type="evidence" value="ECO:0007669"/>
    <property type="project" value="InterPro"/>
</dbReference>
<dbReference type="GO" id="GO:0005615">
    <property type="term" value="C:extracellular space"/>
    <property type="evidence" value="ECO:0007669"/>
    <property type="project" value="UniProtKB-KW"/>
</dbReference>
<evidence type="ECO:0000256" key="2">
    <source>
        <dbReference type="SAM" id="MobiDB-lite"/>
    </source>
</evidence>
<gene>
    <name evidence="5" type="primary">Chem1</name>
    <name evidence="6" type="ORF">Q5P01_004461</name>
</gene>
<dbReference type="EMBL" id="JAUPFM010000002">
    <property type="protein sequence ID" value="KAK2859841.1"/>
    <property type="molecule type" value="Genomic_DNA"/>
</dbReference>
<dbReference type="GO" id="GO:0006955">
    <property type="term" value="P:immune response"/>
    <property type="evidence" value="ECO:0007669"/>
    <property type="project" value="InterPro"/>
</dbReference>
<keyword evidence="1" id="KW-0202">Cytokine</keyword>
<dbReference type="AlphaFoldDB" id="V9NE62"/>
<dbReference type="InterPro" id="IPR036048">
    <property type="entry name" value="Interleukin_8-like_sf"/>
</dbReference>
<dbReference type="SUPFAM" id="SSF54117">
    <property type="entry name" value="Interleukin 8-like chemokines"/>
    <property type="match status" value="1"/>
</dbReference>
<name>V9NE62_CHASR</name>
<accession>V9NE62</accession>
<evidence type="ECO:0000256" key="1">
    <source>
        <dbReference type="ARBA" id="ARBA00022514"/>
    </source>
</evidence>
<evidence type="ECO:0000259" key="4">
    <source>
        <dbReference type="Pfam" id="PF00048"/>
    </source>
</evidence>
<dbReference type="EMBL" id="JX469847">
    <property type="protein sequence ID" value="AGN52670.1"/>
    <property type="molecule type" value="mRNA"/>
</dbReference>
<feature type="domain" description="Chemokine interleukin-8-like" evidence="4">
    <location>
        <begin position="32"/>
        <end position="86"/>
    </location>
</feature>
<feature type="region of interest" description="Disordered" evidence="2">
    <location>
        <begin position="115"/>
        <end position="146"/>
    </location>
</feature>
<sequence>MVSCRSLFKSVVVAIVLVVLTESGSAAEKLATCCTKVTKEELTDPISGYLVQKNAVAPCVRAVIFQTDKGLFCSYVRAPWVARKIRAFEKEKSKSTTLSPVSPSGVSLLSIITSTASPSSSFTSSRPVFSSTSKAAVGETVSEDKE</sequence>
<organism evidence="5">
    <name type="scientific">Channa striata</name>
    <name type="common">Snakehead murrel</name>
    <name type="synonym">Ophicephalus striatus</name>
    <dbReference type="NCBI Taxonomy" id="64152"/>
    <lineage>
        <taxon>Eukaryota</taxon>
        <taxon>Metazoa</taxon>
        <taxon>Chordata</taxon>
        <taxon>Craniata</taxon>
        <taxon>Vertebrata</taxon>
        <taxon>Euteleostomi</taxon>
        <taxon>Actinopterygii</taxon>
        <taxon>Neopterygii</taxon>
        <taxon>Teleostei</taxon>
        <taxon>Neoteleostei</taxon>
        <taxon>Acanthomorphata</taxon>
        <taxon>Anabantaria</taxon>
        <taxon>Anabantiformes</taxon>
        <taxon>Channoidei</taxon>
        <taxon>Channidae</taxon>
        <taxon>Channa</taxon>
    </lineage>
</organism>
<feature type="signal peptide" evidence="3">
    <location>
        <begin position="1"/>
        <end position="26"/>
    </location>
</feature>
<proteinExistence type="evidence at transcript level"/>
<feature type="compositionally biased region" description="Low complexity" evidence="2">
    <location>
        <begin position="115"/>
        <end position="133"/>
    </location>
</feature>
<dbReference type="Gene3D" id="2.40.50.40">
    <property type="match status" value="1"/>
</dbReference>
<dbReference type="Proteomes" id="UP001187415">
    <property type="component" value="Unassembled WGS sequence"/>
</dbReference>
<evidence type="ECO:0000313" key="5">
    <source>
        <dbReference type="EMBL" id="AGN52670.1"/>
    </source>
</evidence>
<reference evidence="5" key="1">
    <citation type="submission" date="2012-08" db="EMBL/GenBank/DDBJ databases">
        <title>Striped murrel, Channa striatus immune genes.</title>
        <authorList>
            <person name="Arockiaraj J."/>
        </authorList>
    </citation>
    <scope>NUCLEOTIDE SEQUENCE</scope>
</reference>
<evidence type="ECO:0000256" key="3">
    <source>
        <dbReference type="SAM" id="SignalP"/>
    </source>
</evidence>
<evidence type="ECO:0000313" key="6">
    <source>
        <dbReference type="EMBL" id="KAK2859841.1"/>
    </source>
</evidence>
<evidence type="ECO:0000313" key="7">
    <source>
        <dbReference type="Proteomes" id="UP001187415"/>
    </source>
</evidence>